<gene>
    <name evidence="2" type="ORF">C7S18_23810</name>
</gene>
<organism evidence="2 3">
    <name type="scientific">Ahniella affigens</name>
    <dbReference type="NCBI Taxonomy" id="2021234"/>
    <lineage>
        <taxon>Bacteria</taxon>
        <taxon>Pseudomonadati</taxon>
        <taxon>Pseudomonadota</taxon>
        <taxon>Gammaproteobacteria</taxon>
        <taxon>Lysobacterales</taxon>
        <taxon>Rhodanobacteraceae</taxon>
        <taxon>Ahniella</taxon>
    </lineage>
</organism>
<sequence>MIHGHLQLRRVVFRGVNRESHLQLGSGVNVICGASDTGKSFLAETIDFMLGGSKLRQINELASYGEIELHLSAGYDELWRIRRSTSGGNFSLASLASTDQNESILNQKHTRDETDNLSGFLLEKIGLLGKTVLTSSSNATTRSLSFRDLARLAIVQEDEIHKRISPFWTGQFTTKTVNLATVKLLLTGIDDASVVSALPDLPVNGNSITIIDELLADLARELESSGADRTELLDQIERLDTLIAERRHSLDLAQRQLDNALAQRRLAYEDRNEKQDRLREIHELLARFDLLRQHYAVDIDRLRAIRESGSLFVHVDVIPCPLCGAKPDAQHLDSECDGNVDSIVSAAASEIQKIEKLMRELEDTVSDLRAEAEGLGVAIAQKDTDCQQWDAEIQKTMTIDVRSQQSSFAELVEARASIQKRADLFERHEKLQERKASLQDVAESASRGERVRSWIPDTVAHALSMKLSSVLKSWNFPGACHVHFDKTTIDFVIDGKHRVNRGKGLRAITHAAVNIALLEFCQERGLPHPGFVLLDSPLLAYFKPEGDDDYQLQGTDLKERFYEYLAQHHGRDSQIVIIENQHPAPALEHLLAMTVFTGNPANGRYGLL</sequence>
<dbReference type="SUPFAM" id="SSF52540">
    <property type="entry name" value="P-loop containing nucleoside triphosphate hydrolases"/>
    <property type="match status" value="1"/>
</dbReference>
<dbReference type="OrthoDB" id="975794at2"/>
<evidence type="ECO:0000313" key="3">
    <source>
        <dbReference type="Proteomes" id="UP000241074"/>
    </source>
</evidence>
<keyword evidence="2" id="KW-0614">Plasmid</keyword>
<reference evidence="2 3" key="1">
    <citation type="submission" date="2018-03" db="EMBL/GenBank/DDBJ databases">
        <title>Ahniella affigens gen. nov., sp. nov., a gammaproteobacterium isolated from sandy soil near a stream.</title>
        <authorList>
            <person name="Ko Y."/>
            <person name="Kim J.-H."/>
        </authorList>
    </citation>
    <scope>NUCLEOTIDE SEQUENCE [LARGE SCALE GENOMIC DNA]</scope>
    <source>
        <strain evidence="2 3">D13</strain>
        <plasmid evidence="3">Plasmid unnamed</plasmid>
    </source>
</reference>
<geneLocation type="plasmid" evidence="2">
    <name>unnamed</name>
</geneLocation>
<reference evidence="2 3" key="2">
    <citation type="submission" date="2018-03" db="EMBL/GenBank/DDBJ databases">
        <authorList>
            <person name="Keele B.F."/>
        </authorList>
    </citation>
    <scope>NUCLEOTIDE SEQUENCE [LARGE SCALE GENOMIC DNA]</scope>
    <source>
        <strain evidence="2 3">D13</strain>
        <plasmid evidence="3">Plasmid unnamed</plasmid>
    </source>
</reference>
<proteinExistence type="predicted"/>
<protein>
    <submittedName>
        <fullName evidence="2">Uncharacterized protein</fullName>
    </submittedName>
</protein>
<dbReference type="InterPro" id="IPR027417">
    <property type="entry name" value="P-loop_NTPase"/>
</dbReference>
<dbReference type="RefSeq" id="WP_106894244.1">
    <property type="nucleotide sequence ID" value="NZ_CP027861.1"/>
</dbReference>
<evidence type="ECO:0000256" key="1">
    <source>
        <dbReference type="SAM" id="Coils"/>
    </source>
</evidence>
<accession>A0A2P1PZR6</accession>
<feature type="coiled-coil region" evidence="1">
    <location>
        <begin position="344"/>
        <end position="378"/>
    </location>
</feature>
<evidence type="ECO:0000313" key="2">
    <source>
        <dbReference type="EMBL" id="AVQ00327.1"/>
    </source>
</evidence>
<dbReference type="Proteomes" id="UP000241074">
    <property type="component" value="Plasmid unnamed"/>
</dbReference>
<dbReference type="Gene3D" id="3.40.50.300">
    <property type="entry name" value="P-loop containing nucleotide triphosphate hydrolases"/>
    <property type="match status" value="1"/>
</dbReference>
<name>A0A2P1PZR6_9GAMM</name>
<dbReference type="AlphaFoldDB" id="A0A2P1PZR6"/>
<dbReference type="EMBL" id="CP027861">
    <property type="protein sequence ID" value="AVQ00327.1"/>
    <property type="molecule type" value="Genomic_DNA"/>
</dbReference>
<keyword evidence="3" id="KW-1185">Reference proteome</keyword>
<keyword evidence="1" id="KW-0175">Coiled coil</keyword>
<dbReference type="KEGG" id="xba:C7S18_23810"/>